<accession>A0ACA9M5Z9</accession>
<gene>
    <name evidence="1" type="ORF">RPERSI_LOCUS4645</name>
</gene>
<dbReference type="Proteomes" id="UP000789920">
    <property type="component" value="Unassembled WGS sequence"/>
</dbReference>
<sequence length="115" mass="13387">MNKIPSGKSWNASKLDLAKQLYNLRNYKSAYNLFKKLTSEIQENYTHDKGIEIYGTAIYYIVLCNLYGKDTEKNEVYTLSITNYLGQKQQYNDALKIYDILFFKAESDKIKSKAS</sequence>
<reference evidence="1" key="1">
    <citation type="submission" date="2021-06" db="EMBL/GenBank/DDBJ databases">
        <authorList>
            <person name="Kallberg Y."/>
            <person name="Tangrot J."/>
            <person name="Rosling A."/>
        </authorList>
    </citation>
    <scope>NUCLEOTIDE SEQUENCE</scope>
    <source>
        <strain evidence="1">MA461A</strain>
    </source>
</reference>
<protein>
    <submittedName>
        <fullName evidence="1">18753_t:CDS:1</fullName>
    </submittedName>
</protein>
<name>A0ACA9M5Z9_9GLOM</name>
<comment type="caution">
    <text evidence="1">The sequence shown here is derived from an EMBL/GenBank/DDBJ whole genome shotgun (WGS) entry which is preliminary data.</text>
</comment>
<proteinExistence type="predicted"/>
<evidence type="ECO:0000313" key="1">
    <source>
        <dbReference type="EMBL" id="CAG8568228.1"/>
    </source>
</evidence>
<organism evidence="1 2">
    <name type="scientific">Racocetra persica</name>
    <dbReference type="NCBI Taxonomy" id="160502"/>
    <lineage>
        <taxon>Eukaryota</taxon>
        <taxon>Fungi</taxon>
        <taxon>Fungi incertae sedis</taxon>
        <taxon>Mucoromycota</taxon>
        <taxon>Glomeromycotina</taxon>
        <taxon>Glomeromycetes</taxon>
        <taxon>Diversisporales</taxon>
        <taxon>Gigasporaceae</taxon>
        <taxon>Racocetra</taxon>
    </lineage>
</organism>
<evidence type="ECO:0000313" key="2">
    <source>
        <dbReference type="Proteomes" id="UP000789920"/>
    </source>
</evidence>
<dbReference type="EMBL" id="CAJVQC010006557">
    <property type="protein sequence ID" value="CAG8568228.1"/>
    <property type="molecule type" value="Genomic_DNA"/>
</dbReference>
<keyword evidence="2" id="KW-1185">Reference proteome</keyword>